<dbReference type="Gene3D" id="1.10.530.10">
    <property type="match status" value="1"/>
</dbReference>
<dbReference type="EMBL" id="MHTK01000006">
    <property type="protein sequence ID" value="OHA59472.1"/>
    <property type="molecule type" value="Genomic_DNA"/>
</dbReference>
<evidence type="ECO:0000313" key="1">
    <source>
        <dbReference type="EMBL" id="OHA59472.1"/>
    </source>
</evidence>
<accession>A0A1G2QHH4</accession>
<reference evidence="1 2" key="1">
    <citation type="journal article" date="2016" name="Nat. Commun.">
        <title>Thousands of microbial genomes shed light on interconnected biogeochemical processes in an aquifer system.</title>
        <authorList>
            <person name="Anantharaman K."/>
            <person name="Brown C.T."/>
            <person name="Hug L.A."/>
            <person name="Sharon I."/>
            <person name="Castelle C.J."/>
            <person name="Probst A.J."/>
            <person name="Thomas B.C."/>
            <person name="Singh A."/>
            <person name="Wilkins M.J."/>
            <person name="Karaoz U."/>
            <person name="Brodie E.L."/>
            <person name="Williams K.H."/>
            <person name="Hubbard S.S."/>
            <person name="Banfield J.F."/>
        </authorList>
    </citation>
    <scope>NUCLEOTIDE SEQUENCE [LARGE SCALE GENOMIC DNA]</scope>
</reference>
<protein>
    <recommendedName>
        <fullName evidence="3">Transglycosylase SLT domain-containing protein</fullName>
    </recommendedName>
</protein>
<dbReference type="Proteomes" id="UP000177838">
    <property type="component" value="Unassembled WGS sequence"/>
</dbReference>
<proteinExistence type="predicted"/>
<organism evidence="1 2">
    <name type="scientific">Candidatus Vogelbacteria bacterium RIFOXYD1_FULL_46_19</name>
    <dbReference type="NCBI Taxonomy" id="1802439"/>
    <lineage>
        <taxon>Bacteria</taxon>
        <taxon>Candidatus Vogeliibacteriota</taxon>
    </lineage>
</organism>
<dbReference type="AlphaFoldDB" id="A0A1G2QHH4"/>
<comment type="caution">
    <text evidence="1">The sequence shown here is derived from an EMBL/GenBank/DDBJ whole genome shotgun (WGS) entry which is preliminary data.</text>
</comment>
<dbReference type="InterPro" id="IPR023346">
    <property type="entry name" value="Lysozyme-like_dom_sf"/>
</dbReference>
<dbReference type="SUPFAM" id="SSF53955">
    <property type="entry name" value="Lysozyme-like"/>
    <property type="match status" value="1"/>
</dbReference>
<evidence type="ECO:0008006" key="3">
    <source>
        <dbReference type="Google" id="ProtNLM"/>
    </source>
</evidence>
<evidence type="ECO:0000313" key="2">
    <source>
        <dbReference type="Proteomes" id="UP000177838"/>
    </source>
</evidence>
<name>A0A1G2QHH4_9BACT</name>
<gene>
    <name evidence="1" type="ORF">A2589_01250</name>
</gene>
<sequence>MASLIAVTNITPTTAGVPVSTATADQVEVAQLVTESEVAPTQSNSDLSIPELIAIHSKEQGVDVKLAQAIAFCESTNRQFIDDNMTPLRGLHNPLDVGIFQINEKYHLEKSQELGFDIYTITGNIDYALWLLKNGGSRHWNWSRPCWSQKINPVA</sequence>